<keyword evidence="2" id="KW-0813">Transport</keyword>
<evidence type="ECO:0000256" key="2">
    <source>
        <dbReference type="ARBA" id="ARBA00022448"/>
    </source>
</evidence>
<dbReference type="InterPro" id="IPR017871">
    <property type="entry name" value="ABC_transporter-like_CS"/>
</dbReference>
<keyword evidence="4 6" id="KW-0067">ATP-binding</keyword>
<dbReference type="GO" id="GO:0055085">
    <property type="term" value="P:transmembrane transport"/>
    <property type="evidence" value="ECO:0007669"/>
    <property type="project" value="UniProtKB-ARBA"/>
</dbReference>
<dbReference type="InterPro" id="IPR027417">
    <property type="entry name" value="P-loop_NTPase"/>
</dbReference>
<gene>
    <name evidence="6" type="ORF">SAMN04489812_0922</name>
</gene>
<dbReference type="Gene3D" id="3.40.50.300">
    <property type="entry name" value="P-loop containing nucleotide triphosphate hydrolases"/>
    <property type="match status" value="2"/>
</dbReference>
<feature type="domain" description="ABC transporter" evidence="5">
    <location>
        <begin position="302"/>
        <end position="552"/>
    </location>
</feature>
<proteinExistence type="inferred from homology"/>
<dbReference type="Pfam" id="PF08352">
    <property type="entry name" value="oligo_HPY"/>
    <property type="match status" value="2"/>
</dbReference>
<feature type="domain" description="ABC transporter" evidence="5">
    <location>
        <begin position="13"/>
        <end position="272"/>
    </location>
</feature>
<evidence type="ECO:0000313" key="7">
    <source>
        <dbReference type="Proteomes" id="UP000199103"/>
    </source>
</evidence>
<dbReference type="SUPFAM" id="SSF52540">
    <property type="entry name" value="P-loop containing nucleoside triphosphate hydrolases"/>
    <property type="match status" value="2"/>
</dbReference>
<dbReference type="GO" id="GO:0016887">
    <property type="term" value="F:ATP hydrolysis activity"/>
    <property type="evidence" value="ECO:0007669"/>
    <property type="project" value="InterPro"/>
</dbReference>
<dbReference type="CDD" id="cd03257">
    <property type="entry name" value="ABC_NikE_OppD_transporters"/>
    <property type="match status" value="2"/>
</dbReference>
<dbReference type="GO" id="GO:0005524">
    <property type="term" value="F:ATP binding"/>
    <property type="evidence" value="ECO:0007669"/>
    <property type="project" value="UniProtKB-KW"/>
</dbReference>
<dbReference type="RefSeq" id="WP_091520581.1">
    <property type="nucleotide sequence ID" value="NZ_LT629772.1"/>
</dbReference>
<evidence type="ECO:0000256" key="3">
    <source>
        <dbReference type="ARBA" id="ARBA00022741"/>
    </source>
</evidence>
<evidence type="ECO:0000256" key="4">
    <source>
        <dbReference type="ARBA" id="ARBA00022840"/>
    </source>
</evidence>
<dbReference type="SMART" id="SM00382">
    <property type="entry name" value="AAA"/>
    <property type="match status" value="2"/>
</dbReference>
<dbReference type="PROSITE" id="PS50893">
    <property type="entry name" value="ABC_TRANSPORTER_2"/>
    <property type="match status" value="2"/>
</dbReference>
<dbReference type="PANTHER" id="PTHR43776:SF7">
    <property type="entry name" value="D,D-DIPEPTIDE TRANSPORT ATP-BINDING PROTEIN DDPF-RELATED"/>
    <property type="match status" value="1"/>
</dbReference>
<dbReference type="InterPro" id="IPR003439">
    <property type="entry name" value="ABC_transporter-like_ATP-bd"/>
</dbReference>
<dbReference type="AlphaFoldDB" id="A0A1H1PJS3"/>
<sequence length="566" mass="61033">MTRQTRDRTTELLTVDQLTVGYRTAGGFGGRQRTLAVRDVGLTIGRGEIVAVVGESGSGKSTTAHALIGLLPRTAAIDAGRAVLTAGGRAHDLLGLSERRRRSVRGRLIGFVPQDPMVALNPVKRIGDQVAEVLLVHKIATKREARHRAIDALAEAGLDQPTVRAGQYPHQLSGGMRQRALIAQAMIAGPELLIADEPTSALDVTVQRRILDRITELTLGSGTGVLLITHDLGVAAERADRIVVMKSGRVVEQGSADDILHRAEHPYTQALLAAAPSLSSVPLITERPVQPPTAPDPAQPLLAVEGLVKEYQLPGVHAPFRAVDDVGFTIGRAETYGLVGESGSGKSTTARLAARLIDPDSGSVILDGADVTRTDGEALRRLRRRFQVVYQNPYASLDPRLTIEAIIAEPLSAFRDADRHRPDPVARRRRVTELVDRVALPSSVLRRRPAELSGGMRQRVAIARALALQPELVILDEPVSALDVSVQAKILELLVSLQDDLGLSYLFISHDLAVIRQIAHRVGVMRAGRLIESGPTDAIFEQPDSDYTRDLLDAIPGRQPAMEGRS</sequence>
<dbReference type="STRING" id="630515.SAMN04489812_0922"/>
<dbReference type="OrthoDB" id="5357528at2"/>
<reference evidence="6 7" key="1">
    <citation type="submission" date="2016-10" db="EMBL/GenBank/DDBJ databases">
        <authorList>
            <person name="de Groot N.N."/>
        </authorList>
    </citation>
    <scope>NUCLEOTIDE SEQUENCE [LARGE SCALE GENOMIC DNA]</scope>
    <source>
        <strain evidence="6 7">DSM 21800</strain>
    </source>
</reference>
<evidence type="ECO:0000256" key="1">
    <source>
        <dbReference type="ARBA" id="ARBA00005417"/>
    </source>
</evidence>
<dbReference type="Pfam" id="PF00005">
    <property type="entry name" value="ABC_tran"/>
    <property type="match status" value="2"/>
</dbReference>
<keyword evidence="7" id="KW-1185">Reference proteome</keyword>
<dbReference type="InterPro" id="IPR013563">
    <property type="entry name" value="Oligopep_ABC_C"/>
</dbReference>
<dbReference type="EMBL" id="LT629772">
    <property type="protein sequence ID" value="SDS11353.1"/>
    <property type="molecule type" value="Genomic_DNA"/>
</dbReference>
<dbReference type="PROSITE" id="PS00211">
    <property type="entry name" value="ABC_TRANSPORTER_1"/>
    <property type="match status" value="2"/>
</dbReference>
<dbReference type="NCBIfam" id="NF008453">
    <property type="entry name" value="PRK11308.1"/>
    <property type="match status" value="2"/>
</dbReference>
<protein>
    <submittedName>
        <fullName evidence="6">Peptide/nickel transport system ATP-binding protein</fullName>
    </submittedName>
</protein>
<dbReference type="PANTHER" id="PTHR43776">
    <property type="entry name" value="TRANSPORT ATP-BINDING PROTEIN"/>
    <property type="match status" value="1"/>
</dbReference>
<dbReference type="NCBIfam" id="NF007739">
    <property type="entry name" value="PRK10419.1"/>
    <property type="match status" value="2"/>
</dbReference>
<comment type="similarity">
    <text evidence="1">Belongs to the ABC transporter superfamily.</text>
</comment>
<dbReference type="GO" id="GO:0015833">
    <property type="term" value="P:peptide transport"/>
    <property type="evidence" value="ECO:0007669"/>
    <property type="project" value="InterPro"/>
</dbReference>
<dbReference type="InterPro" id="IPR050319">
    <property type="entry name" value="ABC_transp_ATP-bind"/>
</dbReference>
<name>A0A1H1PJS3_9ACTN</name>
<dbReference type="InterPro" id="IPR003593">
    <property type="entry name" value="AAA+_ATPase"/>
</dbReference>
<evidence type="ECO:0000313" key="6">
    <source>
        <dbReference type="EMBL" id="SDS11353.1"/>
    </source>
</evidence>
<accession>A0A1H1PJS3</accession>
<dbReference type="Proteomes" id="UP000199103">
    <property type="component" value="Chromosome I"/>
</dbReference>
<organism evidence="6 7">
    <name type="scientific">Microlunatus soli</name>
    <dbReference type="NCBI Taxonomy" id="630515"/>
    <lineage>
        <taxon>Bacteria</taxon>
        <taxon>Bacillati</taxon>
        <taxon>Actinomycetota</taxon>
        <taxon>Actinomycetes</taxon>
        <taxon>Propionibacteriales</taxon>
        <taxon>Propionibacteriaceae</taxon>
        <taxon>Microlunatus</taxon>
    </lineage>
</organism>
<keyword evidence="3" id="KW-0547">Nucleotide-binding</keyword>
<evidence type="ECO:0000259" key="5">
    <source>
        <dbReference type="PROSITE" id="PS50893"/>
    </source>
</evidence>